<dbReference type="GO" id="GO:0003830">
    <property type="term" value="F:beta-1,4-mannosylglycoprotein 4-beta-N-acetylglucosaminyltransferase activity"/>
    <property type="evidence" value="ECO:0007669"/>
    <property type="project" value="InterPro"/>
</dbReference>
<evidence type="ECO:0000256" key="1">
    <source>
        <dbReference type="SAM" id="Phobius"/>
    </source>
</evidence>
<feature type="transmembrane region" description="Helical" evidence="1">
    <location>
        <begin position="57"/>
        <end position="76"/>
    </location>
</feature>
<keyword evidence="2" id="KW-0328">Glycosyltransferase</keyword>
<sequence length="571" mass="65470">MYHKCQMFQRNGTNATIRLANHQHLYSGYATILTDIEMQDVASSTAIGGKATLTKKLLLTILVLAQICFISCLWLLQLGGGLNTSINEVTSQNGDNKNLVSNTKNLANKPSTEALHGMRRVNFITNSTNVSLTENAVRKRVLKHELLQAVIENSQSGKESNFRKDFYVKQNRLNSTIEIRNRTGLLPEFGNDALWCFRKGSIDELSQISNDEVPQYVALSWEEENTQCKCRAGWHGRDCGQPEVMWRALLTLKTPFQLQQPTKTRDPHRLIYFLEGNFFNLDLLDLQISMLEDIVDYFVIFVKPARKDPKTLEHMLEEKLTAKQYMLFKCDQEYALQNGNCTTKAAYAHFLQQLKHKQLQLLPLKSTDLLLYTDDRVFPSPQALQFLKYYANDVRNVLFRLKYVVYGFYWQHPKQTYLNGLISSFVHVDNPSQINGGEKDPAKIMEMSKAESSHRAPFVIGDLNHFGGWFCKYCQQPEEIVAELHAETSSLTQVQFTETVSGHNIDVTYLQKLIATGVYVDGRTQLLRNRRYSDKYYAPAVAETDNSKYGNLLINLYESFDDDIEYEAGNY</sequence>
<dbReference type="PANTHER" id="PTHR12224">
    <property type="entry name" value="BETA-1,4-MANNOSYL-GLYCOPROTEIN BETA-1,4-N-ACETYLGLUCOSAMINYL-TRANSFERASE"/>
    <property type="match status" value="1"/>
</dbReference>
<dbReference type="GO" id="GO:0006044">
    <property type="term" value="P:N-acetylglucosamine metabolic process"/>
    <property type="evidence" value="ECO:0007669"/>
    <property type="project" value="TreeGrafter"/>
</dbReference>
<proteinExistence type="predicted"/>
<accession>A0A0A1XTF3</accession>
<name>A0A0A1XTF3_ZEUCU</name>
<protein>
    <submittedName>
        <fullName evidence="2">Beta-1,4-mannosyl-glycoprotein 4-beta-N-acetylglucosaminyltransferase</fullName>
    </submittedName>
</protein>
<keyword evidence="2" id="KW-0808">Transferase</keyword>
<dbReference type="EMBL" id="GBXI01000329">
    <property type="protein sequence ID" value="JAD13963.1"/>
    <property type="molecule type" value="Transcribed_RNA"/>
</dbReference>
<evidence type="ECO:0000313" key="2">
    <source>
        <dbReference type="EMBL" id="JAD13963.1"/>
    </source>
</evidence>
<gene>
    <name evidence="2" type="primary">Mgat3</name>
    <name evidence="2" type="ORF">g.10279</name>
</gene>
<dbReference type="OrthoDB" id="6474464at2759"/>
<keyword evidence="1" id="KW-1133">Transmembrane helix</keyword>
<organism evidence="2">
    <name type="scientific">Zeugodacus cucurbitae</name>
    <name type="common">Melon fruit fly</name>
    <name type="synonym">Bactrocera cucurbitae</name>
    <dbReference type="NCBI Taxonomy" id="28588"/>
    <lineage>
        <taxon>Eukaryota</taxon>
        <taxon>Metazoa</taxon>
        <taxon>Ecdysozoa</taxon>
        <taxon>Arthropoda</taxon>
        <taxon>Hexapoda</taxon>
        <taxon>Insecta</taxon>
        <taxon>Pterygota</taxon>
        <taxon>Neoptera</taxon>
        <taxon>Endopterygota</taxon>
        <taxon>Diptera</taxon>
        <taxon>Brachycera</taxon>
        <taxon>Muscomorpha</taxon>
        <taxon>Tephritoidea</taxon>
        <taxon>Tephritidae</taxon>
        <taxon>Zeugodacus</taxon>
        <taxon>Zeugodacus</taxon>
    </lineage>
</organism>
<dbReference type="AlphaFoldDB" id="A0A0A1XTF3"/>
<reference evidence="2" key="1">
    <citation type="submission" date="2014-11" db="EMBL/GenBank/DDBJ databases">
        <authorList>
            <person name="Geib S."/>
        </authorList>
    </citation>
    <scope>NUCLEOTIDE SEQUENCE</scope>
</reference>
<keyword evidence="1" id="KW-0472">Membrane</keyword>
<dbReference type="InterPro" id="IPR006813">
    <property type="entry name" value="Glyco_trans_17"/>
</dbReference>
<keyword evidence="1" id="KW-0812">Transmembrane</keyword>
<dbReference type="GO" id="GO:0016020">
    <property type="term" value="C:membrane"/>
    <property type="evidence" value="ECO:0007669"/>
    <property type="project" value="InterPro"/>
</dbReference>
<reference evidence="2" key="2">
    <citation type="journal article" date="2015" name="Gigascience">
        <title>Reconstructing a comprehensive transcriptome assembly of a white-pupal translocated strain of the pest fruit fly Bactrocera cucurbitae.</title>
        <authorList>
            <person name="Sim S.B."/>
            <person name="Calla B."/>
            <person name="Hall B."/>
            <person name="DeRego T."/>
            <person name="Geib S.M."/>
        </authorList>
    </citation>
    <scope>NUCLEOTIDE SEQUENCE</scope>
</reference>
<dbReference type="PANTHER" id="PTHR12224:SF0">
    <property type="entry name" value="BETA-1,4-MANNOSYL-GLYCOPROTEIN 4-BETA-N-ACETYLGLUCOSAMINYLTRANSFERASE"/>
    <property type="match status" value="1"/>
</dbReference>